<keyword evidence="2" id="KW-1185">Reference proteome</keyword>
<proteinExistence type="predicted"/>
<sequence>LEAVVWLTLPIGIQGSRSLIWWQRSAFQRDPPFTEVHLLSTYCVPVTRLKKKKR</sequence>
<organism evidence="1 2">
    <name type="scientific">Equus asinus</name>
    <name type="common">Donkey</name>
    <name type="synonym">Equus africanus asinus</name>
    <dbReference type="NCBI Taxonomy" id="9793"/>
    <lineage>
        <taxon>Eukaryota</taxon>
        <taxon>Metazoa</taxon>
        <taxon>Chordata</taxon>
        <taxon>Craniata</taxon>
        <taxon>Vertebrata</taxon>
        <taxon>Euteleostomi</taxon>
        <taxon>Mammalia</taxon>
        <taxon>Eutheria</taxon>
        <taxon>Laurasiatheria</taxon>
        <taxon>Perissodactyla</taxon>
        <taxon>Equidae</taxon>
        <taxon>Equus</taxon>
    </lineage>
</organism>
<protein>
    <submittedName>
        <fullName evidence="1">Uncharacterized protein</fullName>
    </submittedName>
</protein>
<reference evidence="1 2" key="1">
    <citation type="journal article" date="2020" name="Nat. Commun.">
        <title>Donkey genomes provide new insights into domestication and selection for coat color.</title>
        <authorList>
            <person name="Wang"/>
            <person name="C."/>
            <person name="Li"/>
            <person name="H."/>
            <person name="Guo"/>
            <person name="Y."/>
            <person name="Huang"/>
            <person name="J."/>
            <person name="Sun"/>
            <person name="Y."/>
            <person name="Min"/>
            <person name="J."/>
            <person name="Wang"/>
            <person name="J."/>
            <person name="Fang"/>
            <person name="X."/>
            <person name="Zhao"/>
            <person name="Z."/>
            <person name="Wang"/>
            <person name="S."/>
            <person name="Zhang"/>
            <person name="Y."/>
            <person name="Liu"/>
            <person name="Q."/>
            <person name="Jiang"/>
            <person name="Q."/>
            <person name="Wang"/>
            <person name="X."/>
            <person name="Guo"/>
            <person name="Y."/>
            <person name="Yang"/>
            <person name="C."/>
            <person name="Wang"/>
            <person name="Y."/>
            <person name="Tian"/>
            <person name="F."/>
            <person name="Zhuang"/>
            <person name="G."/>
            <person name="Fan"/>
            <person name="Y."/>
            <person name="Gao"/>
            <person name="Q."/>
            <person name="Li"/>
            <person name="Y."/>
            <person name="Ju"/>
            <person name="Z."/>
            <person name="Li"/>
            <person name="J."/>
            <person name="Li"/>
            <person name="R."/>
            <person name="Hou"/>
            <person name="M."/>
            <person name="Yang"/>
            <person name="G."/>
            <person name="Liu"/>
            <person name="G."/>
            <person name="Liu"/>
            <person name="W."/>
            <person name="Guo"/>
            <person name="J."/>
            <person name="Pan"/>
            <person name="S."/>
            <person name="Fan"/>
            <person name="G."/>
            <person name="Zhang"/>
            <person name="W."/>
            <person name="Zhang"/>
            <person name="R."/>
            <person name="Yu"/>
            <person name="J."/>
            <person name="Zhang"/>
            <person name="X."/>
            <person name="Yin"/>
            <person name="Q."/>
            <person name="Ji"/>
            <person name="C."/>
            <person name="Jin"/>
            <person name="Y."/>
            <person name="Yue"/>
            <person name="G."/>
            <person name="Liu"/>
            <person name="M."/>
            <person name="Xu"/>
            <person name="J."/>
            <person name="Liu"/>
            <person name="S."/>
            <person name="Jordana"/>
            <person name="J."/>
            <person name="Noce"/>
            <person name="A."/>
            <person name="Amills"/>
            <person name="M."/>
            <person name="Wu"/>
            <person name="D.D."/>
            <person name="Li"/>
            <person name="S."/>
            <person name="Zhou"/>
            <person name="X. and Zhong"/>
            <person name="J."/>
        </authorList>
    </citation>
    <scope>NUCLEOTIDE SEQUENCE [LARGE SCALE GENOMIC DNA]</scope>
</reference>
<accession>A0A8C4MQ74</accession>
<dbReference type="AlphaFoldDB" id="A0A8C4MQ74"/>
<dbReference type="Proteomes" id="UP000694387">
    <property type="component" value="Chromosome 30"/>
</dbReference>
<evidence type="ECO:0000313" key="1">
    <source>
        <dbReference type="Ensembl" id="ENSEASP00005029280.2"/>
    </source>
</evidence>
<name>A0A8C4MQ74_EQUAS</name>
<reference evidence="1" key="2">
    <citation type="submission" date="2025-08" db="UniProtKB">
        <authorList>
            <consortium name="Ensembl"/>
        </authorList>
    </citation>
    <scope>IDENTIFICATION</scope>
</reference>
<dbReference type="Ensembl" id="ENSEAST00005031822.2">
    <property type="protein sequence ID" value="ENSEASP00005029280.2"/>
    <property type="gene ID" value="ENSEASG00005019910.2"/>
</dbReference>
<evidence type="ECO:0000313" key="2">
    <source>
        <dbReference type="Proteomes" id="UP000694387"/>
    </source>
</evidence>
<reference evidence="1" key="3">
    <citation type="submission" date="2025-09" db="UniProtKB">
        <authorList>
            <consortium name="Ensembl"/>
        </authorList>
    </citation>
    <scope>IDENTIFICATION</scope>
</reference>